<reference evidence="10" key="1">
    <citation type="submission" date="2017-10" db="EMBL/GenBank/DDBJ databases">
        <authorList>
            <person name="Kravchenko I.K."/>
            <person name="Grouzdev D.S."/>
        </authorList>
    </citation>
    <scope>NUCLEOTIDE SEQUENCE [LARGE SCALE GENOMIC DNA]</scope>
    <source>
        <strain evidence="10">B2</strain>
    </source>
</reference>
<dbReference type="AlphaFoldDB" id="A0A2B8BMP1"/>
<dbReference type="Pfam" id="PF02558">
    <property type="entry name" value="ApbA"/>
    <property type="match status" value="1"/>
</dbReference>
<protein>
    <recommendedName>
        <fullName evidence="3">2-dehydropantoate 2-reductase</fullName>
        <ecNumber evidence="2">1.1.1.169</ecNumber>
    </recommendedName>
    <alternativeName>
        <fullName evidence="5">Ketopantoate reductase</fullName>
    </alternativeName>
</protein>
<dbReference type="InterPro" id="IPR013332">
    <property type="entry name" value="KPR_N"/>
</dbReference>
<dbReference type="InterPro" id="IPR051402">
    <property type="entry name" value="KPR-Related"/>
</dbReference>
<dbReference type="Proteomes" id="UP000225379">
    <property type="component" value="Unassembled WGS sequence"/>
</dbReference>
<keyword evidence="10" id="KW-1185">Reference proteome</keyword>
<keyword evidence="4" id="KW-0566">Pantothenate biosynthesis</keyword>
<evidence type="ECO:0000259" key="7">
    <source>
        <dbReference type="Pfam" id="PF02558"/>
    </source>
</evidence>
<dbReference type="SUPFAM" id="SSF48179">
    <property type="entry name" value="6-phosphogluconate dehydrogenase C-terminal domain-like"/>
    <property type="match status" value="1"/>
</dbReference>
<dbReference type="PANTHER" id="PTHR21708">
    <property type="entry name" value="PROBABLE 2-DEHYDROPANTOATE 2-REDUCTASE"/>
    <property type="match status" value="1"/>
</dbReference>
<feature type="domain" description="Ketopantoate reductase C-terminal" evidence="8">
    <location>
        <begin position="197"/>
        <end position="316"/>
    </location>
</feature>
<comment type="caution">
    <text evidence="9">The sequence shown here is derived from an EMBL/GenBank/DDBJ whole genome shotgun (WGS) entry which is preliminary data.</text>
</comment>
<dbReference type="GO" id="GO:0015940">
    <property type="term" value="P:pantothenate biosynthetic process"/>
    <property type="evidence" value="ECO:0007669"/>
    <property type="project" value="UniProtKB-UniPathway"/>
</dbReference>
<dbReference type="EC" id="1.1.1.169" evidence="2"/>
<dbReference type="GO" id="GO:0008677">
    <property type="term" value="F:2-dehydropantoate 2-reductase activity"/>
    <property type="evidence" value="ECO:0007669"/>
    <property type="project" value="UniProtKB-EC"/>
</dbReference>
<dbReference type="NCBIfam" id="NF005089">
    <property type="entry name" value="PRK06522.1-4"/>
    <property type="match status" value="1"/>
</dbReference>
<dbReference type="EMBL" id="PDKW01000037">
    <property type="protein sequence ID" value="PGH59125.1"/>
    <property type="molecule type" value="Genomic_DNA"/>
</dbReference>
<evidence type="ECO:0000313" key="10">
    <source>
        <dbReference type="Proteomes" id="UP000225379"/>
    </source>
</evidence>
<accession>A0A2B8BMP1</accession>
<dbReference type="InterPro" id="IPR013752">
    <property type="entry name" value="KPA_reductase"/>
</dbReference>
<sequence>MKTCIIGAGAIGGLIGIRLAQAGCDVSVLARGATADALRAGPWRLATADGEIAGSVRVAGDLTALGPQDLVVIAVKGQSLPGLAPSLTPLIGPQTIVLPAMNGVPWWFFHRFGGPLAGMQLDSVDPGRRIAAAIPDKAVVGCVVHATCSVAEPGLVRHGFGNRLIVGKPDGSPSARLGRLADLLTAAGFEILSSPRIQTEIWYKLWGNMTMNPVSALTGATCDRILDDPLVSGFCLSVMAEAAELGRLIGCPIEQSGEDRNAVTRRLGAFKTSMLQDAEAGKPLETDALLGAVKEIAGRLGQATPNLDALLGLTRLMADTRGLYPAMD</sequence>
<dbReference type="FunFam" id="1.10.1040.10:FF:000017">
    <property type="entry name" value="2-dehydropantoate 2-reductase"/>
    <property type="match status" value="1"/>
</dbReference>
<dbReference type="InterPro" id="IPR013328">
    <property type="entry name" value="6PGD_dom2"/>
</dbReference>
<evidence type="ECO:0000256" key="2">
    <source>
        <dbReference type="ARBA" id="ARBA00013014"/>
    </source>
</evidence>
<proteinExistence type="predicted"/>
<evidence type="ECO:0000256" key="6">
    <source>
        <dbReference type="ARBA" id="ARBA00048793"/>
    </source>
</evidence>
<dbReference type="Gene3D" id="1.10.1040.10">
    <property type="entry name" value="N-(1-d-carboxylethyl)-l-norvaline Dehydrogenase, domain 2"/>
    <property type="match status" value="1"/>
</dbReference>
<evidence type="ECO:0000256" key="1">
    <source>
        <dbReference type="ARBA" id="ARBA00004994"/>
    </source>
</evidence>
<dbReference type="InterPro" id="IPR008927">
    <property type="entry name" value="6-PGluconate_DH-like_C_sf"/>
</dbReference>
<evidence type="ECO:0000259" key="8">
    <source>
        <dbReference type="Pfam" id="PF08546"/>
    </source>
</evidence>
<evidence type="ECO:0000256" key="3">
    <source>
        <dbReference type="ARBA" id="ARBA00019465"/>
    </source>
</evidence>
<evidence type="ECO:0000313" key="9">
    <source>
        <dbReference type="EMBL" id="PGH59125.1"/>
    </source>
</evidence>
<organism evidence="9 10">
    <name type="scientific">Azospirillum palustre</name>
    <dbReference type="NCBI Taxonomy" id="2044885"/>
    <lineage>
        <taxon>Bacteria</taxon>
        <taxon>Pseudomonadati</taxon>
        <taxon>Pseudomonadota</taxon>
        <taxon>Alphaproteobacteria</taxon>
        <taxon>Rhodospirillales</taxon>
        <taxon>Azospirillaceae</taxon>
        <taxon>Azospirillum</taxon>
    </lineage>
</organism>
<dbReference type="UniPathway" id="UPA00028">
    <property type="reaction ID" value="UER00004"/>
</dbReference>
<dbReference type="OrthoDB" id="247668at2"/>
<name>A0A2B8BMP1_9PROT</name>
<dbReference type="SUPFAM" id="SSF51735">
    <property type="entry name" value="NAD(P)-binding Rossmann-fold domains"/>
    <property type="match status" value="1"/>
</dbReference>
<dbReference type="InterPro" id="IPR036291">
    <property type="entry name" value="NAD(P)-bd_dom_sf"/>
</dbReference>
<evidence type="ECO:0000256" key="4">
    <source>
        <dbReference type="ARBA" id="ARBA00022655"/>
    </source>
</evidence>
<comment type="catalytic activity">
    <reaction evidence="6">
        <text>(R)-pantoate + NADP(+) = 2-dehydropantoate + NADPH + H(+)</text>
        <dbReference type="Rhea" id="RHEA:16233"/>
        <dbReference type="ChEBI" id="CHEBI:11561"/>
        <dbReference type="ChEBI" id="CHEBI:15378"/>
        <dbReference type="ChEBI" id="CHEBI:15980"/>
        <dbReference type="ChEBI" id="CHEBI:57783"/>
        <dbReference type="ChEBI" id="CHEBI:58349"/>
        <dbReference type="EC" id="1.1.1.169"/>
    </reaction>
</comment>
<evidence type="ECO:0000256" key="5">
    <source>
        <dbReference type="ARBA" id="ARBA00032024"/>
    </source>
</evidence>
<feature type="domain" description="Ketopantoate reductase N-terminal" evidence="7">
    <location>
        <begin position="4"/>
        <end position="104"/>
    </location>
</feature>
<dbReference type="Pfam" id="PF08546">
    <property type="entry name" value="ApbA_C"/>
    <property type="match status" value="1"/>
</dbReference>
<dbReference type="PANTHER" id="PTHR21708:SF45">
    <property type="entry name" value="2-DEHYDROPANTOATE 2-REDUCTASE"/>
    <property type="match status" value="1"/>
</dbReference>
<dbReference type="Gene3D" id="3.40.50.720">
    <property type="entry name" value="NAD(P)-binding Rossmann-like Domain"/>
    <property type="match status" value="1"/>
</dbReference>
<comment type="pathway">
    <text evidence="1">Cofactor biosynthesis; (R)-pantothenate biosynthesis; (R)-pantoate from 3-methyl-2-oxobutanoate: step 2/2.</text>
</comment>
<dbReference type="GO" id="GO:0005737">
    <property type="term" value="C:cytoplasm"/>
    <property type="evidence" value="ECO:0007669"/>
    <property type="project" value="TreeGrafter"/>
</dbReference>
<gene>
    <name evidence="9" type="ORF">CRT60_02365</name>
</gene>